<feature type="domain" description="Activator of Hsp90 ATPase homologue 1/2-like C-terminal" evidence="2">
    <location>
        <begin position="28"/>
        <end position="146"/>
    </location>
</feature>
<evidence type="ECO:0000259" key="2">
    <source>
        <dbReference type="Pfam" id="PF08327"/>
    </source>
</evidence>
<dbReference type="RefSeq" id="WP_069850183.1">
    <property type="nucleotide sequence ID" value="NZ_CP014859.1"/>
</dbReference>
<evidence type="ECO:0000313" key="4">
    <source>
        <dbReference type="Proteomes" id="UP000095210"/>
    </source>
</evidence>
<proteinExistence type="inferred from homology"/>
<dbReference type="Pfam" id="PF08327">
    <property type="entry name" value="AHSA1"/>
    <property type="match status" value="1"/>
</dbReference>
<reference evidence="4" key="1">
    <citation type="submission" date="2016-03" db="EMBL/GenBank/DDBJ databases">
        <title>Complete genome sequence of the type strain Actinoalloteichus hymeniacidonis DSM 45092.</title>
        <authorList>
            <person name="Schaffert L."/>
            <person name="Albersmeier A."/>
            <person name="Winkler A."/>
            <person name="Kalinowski J."/>
            <person name="Zotchev S."/>
            <person name="Ruckert C."/>
        </authorList>
    </citation>
    <scope>NUCLEOTIDE SEQUENCE [LARGE SCALE GENOMIC DNA]</scope>
    <source>
        <strain evidence="4">HPA177(T) (DSM 45092(T))</strain>
    </source>
</reference>
<accession>A0AAC9MZ51</accession>
<dbReference type="Gene3D" id="3.30.530.20">
    <property type="match status" value="1"/>
</dbReference>
<dbReference type="EMBL" id="CP014859">
    <property type="protein sequence ID" value="AOS64109.1"/>
    <property type="molecule type" value="Genomic_DNA"/>
</dbReference>
<evidence type="ECO:0000256" key="1">
    <source>
        <dbReference type="ARBA" id="ARBA00006817"/>
    </source>
</evidence>
<dbReference type="KEGG" id="ahm:TL08_16545"/>
<dbReference type="InterPro" id="IPR023393">
    <property type="entry name" value="START-like_dom_sf"/>
</dbReference>
<dbReference type="InterPro" id="IPR013538">
    <property type="entry name" value="ASHA1/2-like_C"/>
</dbReference>
<comment type="similarity">
    <text evidence="1">Belongs to the AHA1 family.</text>
</comment>
<dbReference type="SUPFAM" id="SSF55961">
    <property type="entry name" value="Bet v1-like"/>
    <property type="match status" value="1"/>
</dbReference>
<keyword evidence="4" id="KW-1185">Reference proteome</keyword>
<dbReference type="AlphaFoldDB" id="A0AAC9MZ51"/>
<dbReference type="Proteomes" id="UP000095210">
    <property type="component" value="Chromosome"/>
</dbReference>
<gene>
    <name evidence="3" type="ORF">TL08_16545</name>
</gene>
<organism evidence="3 4">
    <name type="scientific">Actinoalloteichus hymeniacidonis</name>
    <dbReference type="NCBI Taxonomy" id="340345"/>
    <lineage>
        <taxon>Bacteria</taxon>
        <taxon>Bacillati</taxon>
        <taxon>Actinomycetota</taxon>
        <taxon>Actinomycetes</taxon>
        <taxon>Pseudonocardiales</taxon>
        <taxon>Pseudonocardiaceae</taxon>
        <taxon>Actinoalloteichus</taxon>
    </lineage>
</organism>
<sequence length="175" mass="19568">MDIPELGQLTTTNDGRCRLTFERRSRRSKEKVWRAITEAEHLRGWFAQYLDYDRSQLDFSADGAELVFHPAPGSNEIPVEVGQVISCVPPSLLEYTWGTEVLRWELAEAEDGGCRLTFDNIFDDPSFAPFNAFGWHVGLDRLAAVLGGDDPAGIRLETDTPAAGDLQAQYERSFG</sequence>
<protein>
    <recommendedName>
        <fullName evidence="2">Activator of Hsp90 ATPase homologue 1/2-like C-terminal domain-containing protein</fullName>
    </recommendedName>
</protein>
<evidence type="ECO:0000313" key="3">
    <source>
        <dbReference type="EMBL" id="AOS64109.1"/>
    </source>
</evidence>
<name>A0AAC9MZ51_9PSEU</name>